<dbReference type="EMBL" id="CP158587">
    <property type="protein sequence ID" value="XCA34820.1"/>
    <property type="molecule type" value="Genomic_DNA"/>
</dbReference>
<protein>
    <submittedName>
        <fullName evidence="1">Uncharacterized protein</fullName>
    </submittedName>
</protein>
<evidence type="ECO:0000313" key="1">
    <source>
        <dbReference type="EMBL" id="XCA34820.1"/>
    </source>
</evidence>
<gene>
    <name evidence="1" type="ORF">ABS861_05580</name>
</gene>
<reference evidence="1" key="1">
    <citation type="submission" date="2024-06" db="EMBL/GenBank/DDBJ databases">
        <title>Genome assembly of the Oeneis chryxus ivallda.</title>
        <authorList>
            <person name="MacDonald Z."/>
            <person name="Shaffer H.B."/>
            <person name="Gillespie T."/>
            <person name="Marimuthu M.P.A."/>
            <person name="Nguyen O."/>
            <person name="Fairbairn C.W."/>
            <person name="Seligmann W.E."/>
            <person name="Escalona M."/>
            <person name="Miller C."/>
            <person name="Toffelmier E."/>
        </authorList>
    </citation>
    <scope>NUCLEOTIDE SEQUENCE</scope>
    <source>
        <strain evidence="1">CCGP_102_HBS-TG_Oc004</strain>
    </source>
</reference>
<accession>A0AAU7YLJ5</accession>
<dbReference type="AlphaFoldDB" id="A0AAU7YLJ5"/>
<sequence>MYNIFGYFKSNNSSNAQNSRLNGEGYQYTTRDYMTIYFNNTLASFSRSLIEFKEKAYGFIYDIGAWLKATYENFTERAEIHNFYVPEKLPIKAEEIKMKELNRKPKPFQTPPIHQTSRSFDANISNQVVVTHTNSHYMANRWTIMEGKP</sequence>
<organism evidence="1">
    <name type="scientific">Wolbachia endosymbiont of Oeneis ivallda</name>
    <dbReference type="NCBI Taxonomy" id="3171168"/>
    <lineage>
        <taxon>Bacteria</taxon>
        <taxon>Pseudomonadati</taxon>
        <taxon>Pseudomonadota</taxon>
        <taxon>Alphaproteobacteria</taxon>
        <taxon>Rickettsiales</taxon>
        <taxon>Anaplasmataceae</taxon>
        <taxon>Wolbachieae</taxon>
        <taxon>Wolbachia</taxon>
    </lineage>
</organism>
<name>A0AAU7YLJ5_9RICK</name>
<proteinExistence type="predicted"/>